<keyword evidence="3" id="KW-1185">Reference proteome</keyword>
<evidence type="ECO:0000313" key="3">
    <source>
        <dbReference type="Proteomes" id="UP000507470"/>
    </source>
</evidence>
<accession>A0A6J8A971</accession>
<dbReference type="OrthoDB" id="6161934at2759"/>
<dbReference type="CDD" id="cd00063">
    <property type="entry name" value="FN3"/>
    <property type="match status" value="1"/>
</dbReference>
<dbReference type="Proteomes" id="UP000507470">
    <property type="component" value="Unassembled WGS sequence"/>
</dbReference>
<reference evidence="2 3" key="1">
    <citation type="submission" date="2020-06" db="EMBL/GenBank/DDBJ databases">
        <authorList>
            <person name="Li R."/>
            <person name="Bekaert M."/>
        </authorList>
    </citation>
    <scope>NUCLEOTIDE SEQUENCE [LARGE SCALE GENOMIC DNA]</scope>
    <source>
        <strain evidence="3">wild</strain>
    </source>
</reference>
<feature type="domain" description="Fibronectin type-III" evidence="1">
    <location>
        <begin position="96"/>
        <end position="194"/>
    </location>
</feature>
<protein>
    <recommendedName>
        <fullName evidence="1">Fibronectin type-III domain-containing protein</fullName>
    </recommendedName>
</protein>
<dbReference type="Gene3D" id="2.60.40.10">
    <property type="entry name" value="Immunoglobulins"/>
    <property type="match status" value="1"/>
</dbReference>
<dbReference type="PROSITE" id="PS50853">
    <property type="entry name" value="FN3"/>
    <property type="match status" value="1"/>
</dbReference>
<dbReference type="InterPro" id="IPR003961">
    <property type="entry name" value="FN3_dom"/>
</dbReference>
<sequence>MDQMTLKANVYNKNISNFKWWIGKKIIFDDVRYVYYSNVSFTKKELFGSIINVTVTTVFLRILNLTSEDFNRNYTVKVKYDNRNLNCTYELPAEEVPETPLNLKVKLDGTSIRLSWVSKASKAFQYPVTVYIKYKSCDNDTCQWKTLMHNHNSQNSKSIFNLSENTDYYIAMYAENIFGKSNETDIVAIKTGRINTNINVDVHRKTSKIFQHKNSASLFEEVRLNSQEEGNRFIIYDSATDS</sequence>
<gene>
    <name evidence="2" type="ORF">MCOR_4869</name>
</gene>
<dbReference type="InterPro" id="IPR013783">
    <property type="entry name" value="Ig-like_fold"/>
</dbReference>
<dbReference type="EMBL" id="CACVKT020000847">
    <property type="protein sequence ID" value="CAC5363439.1"/>
    <property type="molecule type" value="Genomic_DNA"/>
</dbReference>
<evidence type="ECO:0000313" key="2">
    <source>
        <dbReference type="EMBL" id="CAC5363439.1"/>
    </source>
</evidence>
<organism evidence="2 3">
    <name type="scientific">Mytilus coruscus</name>
    <name type="common">Sea mussel</name>
    <dbReference type="NCBI Taxonomy" id="42192"/>
    <lineage>
        <taxon>Eukaryota</taxon>
        <taxon>Metazoa</taxon>
        <taxon>Spiralia</taxon>
        <taxon>Lophotrochozoa</taxon>
        <taxon>Mollusca</taxon>
        <taxon>Bivalvia</taxon>
        <taxon>Autobranchia</taxon>
        <taxon>Pteriomorphia</taxon>
        <taxon>Mytilida</taxon>
        <taxon>Mytiloidea</taxon>
        <taxon>Mytilidae</taxon>
        <taxon>Mytilinae</taxon>
        <taxon>Mytilus</taxon>
    </lineage>
</organism>
<dbReference type="SMART" id="SM00060">
    <property type="entry name" value="FN3"/>
    <property type="match status" value="1"/>
</dbReference>
<dbReference type="InterPro" id="IPR036116">
    <property type="entry name" value="FN3_sf"/>
</dbReference>
<dbReference type="SUPFAM" id="SSF49265">
    <property type="entry name" value="Fibronectin type III"/>
    <property type="match status" value="1"/>
</dbReference>
<evidence type="ECO:0000259" key="1">
    <source>
        <dbReference type="PROSITE" id="PS50853"/>
    </source>
</evidence>
<dbReference type="AlphaFoldDB" id="A0A6J8A971"/>
<name>A0A6J8A971_MYTCO</name>
<proteinExistence type="predicted"/>